<dbReference type="PANTHER" id="PTHR46806:SF5">
    <property type="entry name" value="F5_8 TYPE C DOMAIN-CONTAINING PROTEIN"/>
    <property type="match status" value="1"/>
</dbReference>
<evidence type="ECO:0000256" key="3">
    <source>
        <dbReference type="ARBA" id="ARBA00022525"/>
    </source>
</evidence>
<reference evidence="10" key="1">
    <citation type="submission" date="2012-12" db="EMBL/GenBank/DDBJ databases">
        <authorList>
            <person name="Hellsten U."/>
            <person name="Grimwood J."/>
            <person name="Chapman J.A."/>
            <person name="Shapiro H."/>
            <person name="Aerts A."/>
            <person name="Otillar R.P."/>
            <person name="Terry A.Y."/>
            <person name="Boore J.L."/>
            <person name="Simakov O."/>
            <person name="Marletaz F."/>
            <person name="Cho S.-J."/>
            <person name="Edsinger-Gonzales E."/>
            <person name="Havlak P."/>
            <person name="Kuo D.-H."/>
            <person name="Larsson T."/>
            <person name="Lv J."/>
            <person name="Arendt D."/>
            <person name="Savage R."/>
            <person name="Osoegawa K."/>
            <person name="de Jong P."/>
            <person name="Lindberg D.R."/>
            <person name="Seaver E.C."/>
            <person name="Weisblat D.A."/>
            <person name="Putnam N.H."/>
            <person name="Grigoriev I.V."/>
            <person name="Rokhsar D.S."/>
        </authorList>
    </citation>
    <scope>NUCLEOTIDE SEQUENCE</scope>
    <source>
        <strain evidence="10">I ESC-2004</strain>
    </source>
</reference>
<comment type="subcellular location">
    <subcellularLocation>
        <location evidence="1">Endomembrane system</location>
        <topology evidence="1">Peripheral membrane protein</topology>
    </subcellularLocation>
    <subcellularLocation>
        <location evidence="2">Secreted</location>
    </subcellularLocation>
</comment>
<keyword evidence="10" id="KW-1185">Reference proteome</keyword>
<dbReference type="GO" id="GO:0005576">
    <property type="term" value="C:extracellular region"/>
    <property type="evidence" value="ECO:0007669"/>
    <property type="project" value="UniProtKB-SubCell"/>
</dbReference>
<dbReference type="HOGENOM" id="CLU_053033_0_0_1"/>
<dbReference type="OrthoDB" id="6162374at2759"/>
<dbReference type="PROSITE" id="PS50022">
    <property type="entry name" value="FA58C_3"/>
    <property type="match status" value="1"/>
</dbReference>
<evidence type="ECO:0000256" key="5">
    <source>
        <dbReference type="ARBA" id="ARBA00023136"/>
    </source>
</evidence>
<dbReference type="Gene3D" id="2.60.120.260">
    <property type="entry name" value="Galactose-binding domain-like"/>
    <property type="match status" value="1"/>
</dbReference>
<evidence type="ECO:0000313" key="9">
    <source>
        <dbReference type="EnsemblMetazoa" id="CapteP201291"/>
    </source>
</evidence>
<keyword evidence="6" id="KW-1015">Disulfide bond</keyword>
<dbReference type="GO" id="GO:0007155">
    <property type="term" value="P:cell adhesion"/>
    <property type="evidence" value="ECO:0007669"/>
    <property type="project" value="UniProtKB-KW"/>
</dbReference>
<sequence length="326" mass="35711">MPTVGVEVPASCQCHGLEPVIAGVEDARLSASSSHRSHPAKASKKAGATWWPANSPESFNNAWIEVDLLTNRLLGGVATWGAISHQHYVKSYSIKYRSVGSDIWIDHTDIDGNATIFLGNDKRKQATVNEFTGGIYARYVRLYVLSYQVYPKLRWELFACNYYTQSVVDLHPGPFSASSDDITASCIKCIDTINNQIWIEWKGLVTYSNVANLVISGKSLICSHYYTTVGIAVDSMRCNAEYALCKIEGLGVDGSCHAACKLRDGQMGQPFNLLLMVTGEGAKVCDVSMGVGVLPVDRCDMNSTQFPAGRNILSDWDAFLHEISAH</sequence>
<keyword evidence="4" id="KW-0130">Cell adhesion</keyword>
<dbReference type="InterPro" id="IPR000421">
    <property type="entry name" value="FA58C"/>
</dbReference>
<gene>
    <name evidence="8" type="ORF">CAPTEDRAFT_201291</name>
</gene>
<proteinExistence type="predicted"/>
<accession>R7UT67</accession>
<dbReference type="Proteomes" id="UP000014760">
    <property type="component" value="Unassembled WGS sequence"/>
</dbReference>
<dbReference type="GO" id="GO:0038023">
    <property type="term" value="F:signaling receptor activity"/>
    <property type="evidence" value="ECO:0007669"/>
    <property type="project" value="TreeGrafter"/>
</dbReference>
<dbReference type="EnsemblMetazoa" id="CapteT201291">
    <property type="protein sequence ID" value="CapteP201291"/>
    <property type="gene ID" value="CapteG201291"/>
</dbReference>
<evidence type="ECO:0000313" key="10">
    <source>
        <dbReference type="Proteomes" id="UP000014760"/>
    </source>
</evidence>
<dbReference type="GO" id="GO:0012505">
    <property type="term" value="C:endomembrane system"/>
    <property type="evidence" value="ECO:0007669"/>
    <property type="project" value="UniProtKB-SubCell"/>
</dbReference>
<feature type="domain" description="F5/8 type C" evidence="7">
    <location>
        <begin position="12"/>
        <end position="160"/>
    </location>
</feature>
<dbReference type="GO" id="GO:0005886">
    <property type="term" value="C:plasma membrane"/>
    <property type="evidence" value="ECO:0007669"/>
    <property type="project" value="TreeGrafter"/>
</dbReference>
<dbReference type="InterPro" id="IPR008979">
    <property type="entry name" value="Galactose-bd-like_sf"/>
</dbReference>
<evidence type="ECO:0000256" key="2">
    <source>
        <dbReference type="ARBA" id="ARBA00004613"/>
    </source>
</evidence>
<dbReference type="AlphaFoldDB" id="R7UT67"/>
<evidence type="ECO:0000256" key="4">
    <source>
        <dbReference type="ARBA" id="ARBA00022889"/>
    </source>
</evidence>
<reference evidence="8 10" key="2">
    <citation type="journal article" date="2013" name="Nature">
        <title>Insights into bilaterian evolution from three spiralian genomes.</title>
        <authorList>
            <person name="Simakov O."/>
            <person name="Marletaz F."/>
            <person name="Cho S.J."/>
            <person name="Edsinger-Gonzales E."/>
            <person name="Havlak P."/>
            <person name="Hellsten U."/>
            <person name="Kuo D.H."/>
            <person name="Larsson T."/>
            <person name="Lv J."/>
            <person name="Arendt D."/>
            <person name="Savage R."/>
            <person name="Osoegawa K."/>
            <person name="de Jong P."/>
            <person name="Grimwood J."/>
            <person name="Chapman J.A."/>
            <person name="Shapiro H."/>
            <person name="Aerts A."/>
            <person name="Otillar R.P."/>
            <person name="Terry A.Y."/>
            <person name="Boore J.L."/>
            <person name="Grigoriev I.V."/>
            <person name="Lindberg D.R."/>
            <person name="Seaver E.C."/>
            <person name="Weisblat D.A."/>
            <person name="Putnam N.H."/>
            <person name="Rokhsar D.S."/>
        </authorList>
    </citation>
    <scope>NUCLEOTIDE SEQUENCE</scope>
    <source>
        <strain evidence="8 10">I ESC-2004</strain>
    </source>
</reference>
<dbReference type="EMBL" id="KB298218">
    <property type="protein sequence ID" value="ELU09400.1"/>
    <property type="molecule type" value="Genomic_DNA"/>
</dbReference>
<dbReference type="SMART" id="SM00231">
    <property type="entry name" value="FA58C"/>
    <property type="match status" value="1"/>
</dbReference>
<organism evidence="8">
    <name type="scientific">Capitella teleta</name>
    <name type="common">Polychaete worm</name>
    <dbReference type="NCBI Taxonomy" id="283909"/>
    <lineage>
        <taxon>Eukaryota</taxon>
        <taxon>Metazoa</taxon>
        <taxon>Spiralia</taxon>
        <taxon>Lophotrochozoa</taxon>
        <taxon>Annelida</taxon>
        <taxon>Polychaeta</taxon>
        <taxon>Sedentaria</taxon>
        <taxon>Scolecida</taxon>
        <taxon>Capitellidae</taxon>
        <taxon>Capitella</taxon>
    </lineage>
</organism>
<keyword evidence="5" id="KW-0472">Membrane</keyword>
<evidence type="ECO:0000256" key="1">
    <source>
        <dbReference type="ARBA" id="ARBA00004184"/>
    </source>
</evidence>
<dbReference type="PANTHER" id="PTHR46806">
    <property type="entry name" value="F5/8 TYPE C DOMAIN-CONTAINING PROTEIN"/>
    <property type="match status" value="1"/>
</dbReference>
<protein>
    <recommendedName>
        <fullName evidence="7">F5/8 type C domain-containing protein</fullName>
    </recommendedName>
</protein>
<dbReference type="EMBL" id="AMQN01006371">
    <property type="status" value="NOT_ANNOTATED_CDS"/>
    <property type="molecule type" value="Genomic_DNA"/>
</dbReference>
<reference evidence="9" key="3">
    <citation type="submission" date="2015-06" db="UniProtKB">
        <authorList>
            <consortium name="EnsemblMetazoa"/>
        </authorList>
    </citation>
    <scope>IDENTIFICATION</scope>
</reference>
<name>R7UT67_CAPTE</name>
<keyword evidence="3" id="KW-0964">Secreted</keyword>
<dbReference type="SUPFAM" id="SSF49785">
    <property type="entry name" value="Galactose-binding domain-like"/>
    <property type="match status" value="1"/>
</dbReference>
<evidence type="ECO:0000256" key="6">
    <source>
        <dbReference type="ARBA" id="ARBA00023157"/>
    </source>
</evidence>
<dbReference type="EMBL" id="AMQN01006370">
    <property type="status" value="NOT_ANNOTATED_CDS"/>
    <property type="molecule type" value="Genomic_DNA"/>
</dbReference>
<evidence type="ECO:0000313" key="8">
    <source>
        <dbReference type="EMBL" id="ELU09400.1"/>
    </source>
</evidence>
<dbReference type="Pfam" id="PF00754">
    <property type="entry name" value="F5_F8_type_C"/>
    <property type="match status" value="1"/>
</dbReference>
<evidence type="ECO:0000259" key="7">
    <source>
        <dbReference type="PROSITE" id="PS50022"/>
    </source>
</evidence>
<dbReference type="InterPro" id="IPR050633">
    <property type="entry name" value="Neuropilin_MCO_CoagFactor"/>
</dbReference>